<keyword evidence="2 5" id="KW-0238">DNA-binding</keyword>
<dbReference type="SUPFAM" id="SSF51215">
    <property type="entry name" value="Regulatory protein AraC"/>
    <property type="match status" value="1"/>
</dbReference>
<comment type="caution">
    <text evidence="5">The sequence shown here is derived from an EMBL/GenBank/DDBJ whole genome shotgun (WGS) entry which is preliminary data.</text>
</comment>
<dbReference type="Proteomes" id="UP000004703">
    <property type="component" value="Chromosome"/>
</dbReference>
<dbReference type="EMBL" id="ACCU02000003">
    <property type="protein sequence ID" value="EEE46411.2"/>
    <property type="molecule type" value="Genomic_DNA"/>
</dbReference>
<evidence type="ECO:0000256" key="1">
    <source>
        <dbReference type="ARBA" id="ARBA00023015"/>
    </source>
</evidence>
<dbReference type="Pfam" id="PF02311">
    <property type="entry name" value="AraC_binding"/>
    <property type="match status" value="1"/>
</dbReference>
<reference evidence="5 6" key="2">
    <citation type="submission" date="2013-04" db="EMBL/GenBank/DDBJ databases">
        <authorList>
            <person name="Fiebig A."/>
            <person name="Pradella S."/>
            <person name="Wagner-Doebler I."/>
        </authorList>
    </citation>
    <scope>NUCLEOTIDE SEQUENCE [LARGE SCALE GENOMIC DNA]</scope>
    <source>
        <strain evidence="6">DSM 17067 / NCIMB 14079 / DFL-11</strain>
    </source>
</reference>
<evidence type="ECO:0000259" key="4">
    <source>
        <dbReference type="PROSITE" id="PS01124"/>
    </source>
</evidence>
<evidence type="ECO:0000313" key="6">
    <source>
        <dbReference type="Proteomes" id="UP000004703"/>
    </source>
</evidence>
<dbReference type="Pfam" id="PF12833">
    <property type="entry name" value="HTH_18"/>
    <property type="match status" value="1"/>
</dbReference>
<protein>
    <submittedName>
        <fullName evidence="5">AraC-type DNA-binding domain-containing protein</fullName>
    </submittedName>
</protein>
<accession>A0A5E8H367</accession>
<dbReference type="InterPro" id="IPR009057">
    <property type="entry name" value="Homeodomain-like_sf"/>
</dbReference>
<dbReference type="InterPro" id="IPR003313">
    <property type="entry name" value="AraC-bd"/>
</dbReference>
<keyword evidence="1" id="KW-0805">Transcription regulation</keyword>
<dbReference type="InterPro" id="IPR018060">
    <property type="entry name" value="HTH_AraC"/>
</dbReference>
<dbReference type="GO" id="GO:0003700">
    <property type="term" value="F:DNA-binding transcription factor activity"/>
    <property type="evidence" value="ECO:0007669"/>
    <property type="project" value="InterPro"/>
</dbReference>
<gene>
    <name evidence="5" type="ORF">SADFL11_3700</name>
</gene>
<reference evidence="5 6" key="1">
    <citation type="submission" date="2008-01" db="EMBL/GenBank/DDBJ databases">
        <authorList>
            <person name="Wagner-Dobler I."/>
            <person name="Ferriera S."/>
            <person name="Johnson J."/>
            <person name="Kravitz S."/>
            <person name="Beeson K."/>
            <person name="Sutton G."/>
            <person name="Rogers Y.-H."/>
            <person name="Friedman R."/>
            <person name="Frazier M."/>
            <person name="Venter J.C."/>
        </authorList>
    </citation>
    <scope>NUCLEOTIDE SEQUENCE [LARGE SCALE GENOMIC DNA]</scope>
    <source>
        <strain evidence="6">DSM 17067 / NCIMB 14079 / DFL-11</strain>
    </source>
</reference>
<dbReference type="PANTHER" id="PTHR46796:SF2">
    <property type="entry name" value="TRANSCRIPTIONAL REGULATORY PROTEIN"/>
    <property type="match status" value="1"/>
</dbReference>
<evidence type="ECO:0000256" key="3">
    <source>
        <dbReference type="ARBA" id="ARBA00023163"/>
    </source>
</evidence>
<dbReference type="PANTHER" id="PTHR46796">
    <property type="entry name" value="HTH-TYPE TRANSCRIPTIONAL ACTIVATOR RHAS-RELATED"/>
    <property type="match status" value="1"/>
</dbReference>
<dbReference type="PROSITE" id="PS01124">
    <property type="entry name" value="HTH_ARAC_FAMILY_2"/>
    <property type="match status" value="1"/>
</dbReference>
<dbReference type="SUPFAM" id="SSF46689">
    <property type="entry name" value="Homeodomain-like"/>
    <property type="match status" value="2"/>
</dbReference>
<dbReference type="GO" id="GO:0043565">
    <property type="term" value="F:sequence-specific DNA binding"/>
    <property type="evidence" value="ECO:0007669"/>
    <property type="project" value="InterPro"/>
</dbReference>
<name>A0A5E8H367_ROSAD</name>
<organism evidence="5 6">
    <name type="scientific">Roseibium alexandrii (strain DSM 17067 / NCIMB 14079 / DFL-11)</name>
    <name type="common">Labrenzia alexandrii</name>
    <dbReference type="NCBI Taxonomy" id="244592"/>
    <lineage>
        <taxon>Bacteria</taxon>
        <taxon>Pseudomonadati</taxon>
        <taxon>Pseudomonadota</taxon>
        <taxon>Alphaproteobacteria</taxon>
        <taxon>Hyphomicrobiales</taxon>
        <taxon>Stappiaceae</taxon>
        <taxon>Roseibium</taxon>
    </lineage>
</organism>
<feature type="domain" description="HTH araC/xylS-type" evidence="4">
    <location>
        <begin position="190"/>
        <end position="287"/>
    </location>
</feature>
<dbReference type="InterPro" id="IPR014710">
    <property type="entry name" value="RmlC-like_jellyroll"/>
</dbReference>
<proteinExistence type="predicted"/>
<dbReference type="Gene3D" id="2.60.120.10">
    <property type="entry name" value="Jelly Rolls"/>
    <property type="match status" value="1"/>
</dbReference>
<dbReference type="SMART" id="SM00342">
    <property type="entry name" value="HTH_ARAC"/>
    <property type="match status" value="1"/>
</dbReference>
<keyword evidence="3" id="KW-0804">Transcription</keyword>
<dbReference type="AlphaFoldDB" id="A0A5E8H367"/>
<sequence>MGFEERRETTSLGGVAGNGLERLCKIGWDGIRVAPTEAGIERIEANFQGNGFSAHRHDTYAIGVTLQGVQRFKYRGAERASCPGQVIVIHPDEVHDGGAGTETGLRYRMMYIPPEMIAEALGGKALPHVSTPVLTDPVFQRSLIEALQDLDSEMGDLRVSDLLAVLASCLNRFSDDARPVRQTLDWPVLKMCAEFIKEHAADPIASADLEAVSGLDRFALSRQFRAAFGTSPHRYLVMRRLEQVKSGLADGECLAAAATAGGFADQSHMSRHFKRAFGMSPGKWRQLNAASLA</sequence>
<dbReference type="Gene3D" id="1.10.10.60">
    <property type="entry name" value="Homeodomain-like"/>
    <property type="match status" value="1"/>
</dbReference>
<evidence type="ECO:0000256" key="2">
    <source>
        <dbReference type="ARBA" id="ARBA00023125"/>
    </source>
</evidence>
<dbReference type="InterPro" id="IPR037923">
    <property type="entry name" value="HTH-like"/>
</dbReference>
<dbReference type="RefSeq" id="WP_050776095.1">
    <property type="nucleotide sequence ID" value="NZ_CM011002.1"/>
</dbReference>
<evidence type="ECO:0000313" key="5">
    <source>
        <dbReference type="EMBL" id="EEE46411.2"/>
    </source>
</evidence>
<dbReference type="InterPro" id="IPR050204">
    <property type="entry name" value="AraC_XylS_family_regulators"/>
</dbReference>